<dbReference type="EMBL" id="BKCJ010004617">
    <property type="protein sequence ID" value="GEU62102.1"/>
    <property type="molecule type" value="Genomic_DNA"/>
</dbReference>
<dbReference type="AlphaFoldDB" id="A0A6L2LNN7"/>
<feature type="coiled-coil region" evidence="1">
    <location>
        <begin position="38"/>
        <end position="65"/>
    </location>
</feature>
<comment type="caution">
    <text evidence="3">The sequence shown here is derived from an EMBL/GenBank/DDBJ whole genome shotgun (WGS) entry which is preliminary data.</text>
</comment>
<feature type="compositionally biased region" description="Low complexity" evidence="2">
    <location>
        <begin position="1"/>
        <end position="16"/>
    </location>
</feature>
<feature type="region of interest" description="Disordered" evidence="2">
    <location>
        <begin position="1"/>
        <end position="30"/>
    </location>
</feature>
<gene>
    <name evidence="3" type="ORF">Tci_034080</name>
</gene>
<evidence type="ECO:0000313" key="3">
    <source>
        <dbReference type="EMBL" id="GEU62102.1"/>
    </source>
</evidence>
<organism evidence="3">
    <name type="scientific">Tanacetum cinerariifolium</name>
    <name type="common">Dalmatian daisy</name>
    <name type="synonym">Chrysanthemum cinerariifolium</name>
    <dbReference type="NCBI Taxonomy" id="118510"/>
    <lineage>
        <taxon>Eukaryota</taxon>
        <taxon>Viridiplantae</taxon>
        <taxon>Streptophyta</taxon>
        <taxon>Embryophyta</taxon>
        <taxon>Tracheophyta</taxon>
        <taxon>Spermatophyta</taxon>
        <taxon>Magnoliopsida</taxon>
        <taxon>eudicotyledons</taxon>
        <taxon>Gunneridae</taxon>
        <taxon>Pentapetalae</taxon>
        <taxon>asterids</taxon>
        <taxon>campanulids</taxon>
        <taxon>Asterales</taxon>
        <taxon>Asteraceae</taxon>
        <taxon>Asteroideae</taxon>
        <taxon>Anthemideae</taxon>
        <taxon>Anthemidinae</taxon>
        <taxon>Tanacetum</taxon>
    </lineage>
</organism>
<feature type="region of interest" description="Disordered" evidence="2">
    <location>
        <begin position="199"/>
        <end position="219"/>
    </location>
</feature>
<sequence>MAFTSLSSSSSSSTDSEWGGHTETLGIDGLNTNLSDRVLDLEKTKTTQAKEIADLKKKVKKLERKRRSRNPGMNLFKIDSQVSDKSKAGLGYKVTSHAVESSVISSEMLENQENGESRLDKGYHAVPPPFTGNYMTPKCDLRHIDEHFESVSVDVISNNAPSDVKTIKTIDVNHKCVFSTEAPKPVMKNKFSPPIIEDCHSDDESETKSAQAKETADLKKRVKKLERKRRSRTPGITLFNIGTCRRSSLGEDDTSKKGRNLKHRSIFEESIFDVQAMMDADYELAARLRAEE</sequence>
<reference evidence="3" key="1">
    <citation type="journal article" date="2019" name="Sci. Rep.">
        <title>Draft genome of Tanacetum cinerariifolium, the natural source of mosquito coil.</title>
        <authorList>
            <person name="Yamashiro T."/>
            <person name="Shiraishi A."/>
            <person name="Satake H."/>
            <person name="Nakayama K."/>
        </authorList>
    </citation>
    <scope>NUCLEOTIDE SEQUENCE</scope>
</reference>
<keyword evidence="1" id="KW-0175">Coiled coil</keyword>
<proteinExistence type="predicted"/>
<name>A0A6L2LNN7_TANCI</name>
<evidence type="ECO:0000256" key="1">
    <source>
        <dbReference type="SAM" id="Coils"/>
    </source>
</evidence>
<protein>
    <submittedName>
        <fullName evidence="3">Uncharacterized protein</fullName>
    </submittedName>
</protein>
<accession>A0A6L2LNN7</accession>
<evidence type="ECO:0000256" key="2">
    <source>
        <dbReference type="SAM" id="MobiDB-lite"/>
    </source>
</evidence>